<dbReference type="GO" id="GO:0031902">
    <property type="term" value="C:late endosome membrane"/>
    <property type="evidence" value="ECO:0007669"/>
    <property type="project" value="TreeGrafter"/>
</dbReference>
<dbReference type="GO" id="GO:0006888">
    <property type="term" value="P:endoplasmic reticulum to Golgi vesicle-mediated transport"/>
    <property type="evidence" value="ECO:0007669"/>
    <property type="project" value="TreeGrafter"/>
</dbReference>
<dbReference type="Gene3D" id="3.40.50.150">
    <property type="entry name" value="Vaccinia Virus protein VP39"/>
    <property type="match status" value="1"/>
</dbReference>
<reference evidence="2 3" key="1">
    <citation type="submission" date="2023-11" db="EMBL/GenBank/DDBJ databases">
        <title>Halocaridina rubra genome assembly.</title>
        <authorList>
            <person name="Smith C."/>
        </authorList>
    </citation>
    <scope>NUCLEOTIDE SEQUENCE [LARGE SCALE GENOMIC DNA]</scope>
    <source>
        <strain evidence="2">EP-1</strain>
        <tissue evidence="2">Whole</tissue>
    </source>
</reference>
<dbReference type="GO" id="GO:0005789">
    <property type="term" value="C:endoplasmic reticulum membrane"/>
    <property type="evidence" value="ECO:0007669"/>
    <property type="project" value="TreeGrafter"/>
</dbReference>
<dbReference type="SUPFAM" id="SSF53335">
    <property type="entry name" value="S-adenosyl-L-methionine-dependent methyltransferases"/>
    <property type="match status" value="1"/>
</dbReference>
<comment type="caution">
    <text evidence="2">The sequence shown here is derived from an EMBL/GenBank/DDBJ whole genome shotgun (WGS) entry which is preliminary data.</text>
</comment>
<evidence type="ECO:0000259" key="1">
    <source>
        <dbReference type="Pfam" id="PF05050"/>
    </source>
</evidence>
<evidence type="ECO:0000313" key="2">
    <source>
        <dbReference type="EMBL" id="KAK7076644.1"/>
    </source>
</evidence>
<dbReference type="PANTHER" id="PTHR34009:SF2">
    <property type="entry name" value="PROTEIN STAR"/>
    <property type="match status" value="1"/>
</dbReference>
<dbReference type="InterPro" id="IPR053202">
    <property type="entry name" value="EGF_Rcpt_Signaling_Reg"/>
</dbReference>
<dbReference type="InterPro" id="IPR029063">
    <property type="entry name" value="SAM-dependent_MTases_sf"/>
</dbReference>
<dbReference type="InterPro" id="IPR006342">
    <property type="entry name" value="FkbM_mtfrase"/>
</dbReference>
<dbReference type="PANTHER" id="PTHR34009">
    <property type="entry name" value="PROTEIN STAR"/>
    <property type="match status" value="1"/>
</dbReference>
<accession>A0AAN9A748</accession>
<dbReference type="Pfam" id="PF05050">
    <property type="entry name" value="Methyltransf_21"/>
    <property type="match status" value="1"/>
</dbReference>
<dbReference type="AlphaFoldDB" id="A0AAN9A748"/>
<protein>
    <recommendedName>
        <fullName evidence="1">Methyltransferase FkbM domain-containing protein</fullName>
    </recommendedName>
</protein>
<evidence type="ECO:0000313" key="3">
    <source>
        <dbReference type="Proteomes" id="UP001381693"/>
    </source>
</evidence>
<dbReference type="GO" id="GO:0005886">
    <property type="term" value="C:plasma membrane"/>
    <property type="evidence" value="ECO:0007669"/>
    <property type="project" value="TreeGrafter"/>
</dbReference>
<keyword evidence="3" id="KW-1185">Reference proteome</keyword>
<feature type="domain" description="Methyltransferase FkbM" evidence="1">
    <location>
        <begin position="87"/>
        <end position="262"/>
    </location>
</feature>
<proteinExistence type="predicted"/>
<dbReference type="GO" id="GO:0005794">
    <property type="term" value="C:Golgi apparatus"/>
    <property type="evidence" value="ECO:0007669"/>
    <property type="project" value="TreeGrafter"/>
</dbReference>
<gene>
    <name evidence="2" type="ORF">SK128_015313</name>
</gene>
<name>A0AAN9A748_HALRR</name>
<dbReference type="Proteomes" id="UP001381693">
    <property type="component" value="Unassembled WGS sequence"/>
</dbReference>
<dbReference type="EMBL" id="JAXCGZ010009592">
    <property type="protein sequence ID" value="KAK7076644.1"/>
    <property type="molecule type" value="Genomic_DNA"/>
</dbReference>
<dbReference type="GO" id="GO:0016197">
    <property type="term" value="P:endosomal transport"/>
    <property type="evidence" value="ECO:0007669"/>
    <property type="project" value="TreeGrafter"/>
</dbReference>
<sequence>MSKYLRSDDKEKDMLYRLKGPLPKDDPDLVAYVGQYYLHPPSDEPYNLSITDDPTYKNFSKQGNWKYIHLYVEKLFKDEVPGFFIEAGALDGEFQSNSLWLEKEMGWTGLLVEPDKGSFRHLQSKHRKAWTTNTCISNRPYPKETIHVSLDFIENKNIKKVPWNHHSNSHELGVTVKMMNEAFLLASERTYSVIQCFPLNTYLLALNITTIDFMTLDIQGSEKDVLRNLNWDDIKIRMMIVEIVEKVMDEEFLDFMESRGYVLVNKNIATTVTDYIYVRTDERVLLEKSWGIKVGYPSEHPKVNSIVDLSSHKLNIQTTRQAPKDKLPNEPSD</sequence>
<organism evidence="2 3">
    <name type="scientific">Halocaridina rubra</name>
    <name type="common">Hawaiian red shrimp</name>
    <dbReference type="NCBI Taxonomy" id="373956"/>
    <lineage>
        <taxon>Eukaryota</taxon>
        <taxon>Metazoa</taxon>
        <taxon>Ecdysozoa</taxon>
        <taxon>Arthropoda</taxon>
        <taxon>Crustacea</taxon>
        <taxon>Multicrustacea</taxon>
        <taxon>Malacostraca</taxon>
        <taxon>Eumalacostraca</taxon>
        <taxon>Eucarida</taxon>
        <taxon>Decapoda</taxon>
        <taxon>Pleocyemata</taxon>
        <taxon>Caridea</taxon>
        <taxon>Atyoidea</taxon>
        <taxon>Atyidae</taxon>
        <taxon>Halocaridina</taxon>
    </lineage>
</organism>